<feature type="transmembrane region" description="Helical" evidence="8">
    <location>
        <begin position="108"/>
        <end position="136"/>
    </location>
</feature>
<dbReference type="InterPro" id="IPR005279">
    <property type="entry name" value="Dipep/tripep_permease"/>
</dbReference>
<keyword evidence="11" id="KW-1185">Reference proteome</keyword>
<feature type="transmembrane region" description="Helical" evidence="8">
    <location>
        <begin position="257"/>
        <end position="278"/>
    </location>
</feature>
<dbReference type="InterPro" id="IPR020846">
    <property type="entry name" value="MFS_dom"/>
</dbReference>
<protein>
    <submittedName>
        <fullName evidence="10">Proton-dependent oligopeptide transporter, POT family</fullName>
    </submittedName>
</protein>
<feature type="transmembrane region" description="Helical" evidence="8">
    <location>
        <begin position="402"/>
        <end position="426"/>
    </location>
</feature>
<feature type="transmembrane region" description="Helical" evidence="8">
    <location>
        <begin position="157"/>
        <end position="180"/>
    </location>
</feature>
<feature type="transmembrane region" description="Helical" evidence="8">
    <location>
        <begin position="438"/>
        <end position="459"/>
    </location>
</feature>
<evidence type="ECO:0000256" key="1">
    <source>
        <dbReference type="ARBA" id="ARBA00004651"/>
    </source>
</evidence>
<dbReference type="Proteomes" id="UP000199614">
    <property type="component" value="Unassembled WGS sequence"/>
</dbReference>
<dbReference type="STRING" id="260086.SAMN05216207_1024105"/>
<dbReference type="PANTHER" id="PTHR23517">
    <property type="entry name" value="RESISTANCE PROTEIN MDTM, PUTATIVE-RELATED-RELATED"/>
    <property type="match status" value="1"/>
</dbReference>
<organism evidence="10 11">
    <name type="scientific">Pseudonocardia ammonioxydans</name>
    <dbReference type="NCBI Taxonomy" id="260086"/>
    <lineage>
        <taxon>Bacteria</taxon>
        <taxon>Bacillati</taxon>
        <taxon>Actinomycetota</taxon>
        <taxon>Actinomycetes</taxon>
        <taxon>Pseudonocardiales</taxon>
        <taxon>Pseudonocardiaceae</taxon>
        <taxon>Pseudonocardia</taxon>
    </lineage>
</organism>
<dbReference type="GO" id="GO:0005886">
    <property type="term" value="C:plasma membrane"/>
    <property type="evidence" value="ECO:0007669"/>
    <property type="project" value="UniProtKB-SubCell"/>
</dbReference>
<comment type="subcellular location">
    <subcellularLocation>
        <location evidence="1">Cell membrane</location>
        <topology evidence="1">Multi-pass membrane protein</topology>
    </subcellularLocation>
</comment>
<feature type="transmembrane region" description="Helical" evidence="8">
    <location>
        <begin position="338"/>
        <end position="359"/>
    </location>
</feature>
<dbReference type="Gene3D" id="1.20.1250.20">
    <property type="entry name" value="MFS general substrate transporter like domains"/>
    <property type="match status" value="1"/>
</dbReference>
<comment type="similarity">
    <text evidence="2">Belongs to the major facilitator superfamily. Proton-dependent oligopeptide transporter (POT/PTR) (TC 2.A.17) family.</text>
</comment>
<dbReference type="GO" id="GO:0015833">
    <property type="term" value="P:peptide transport"/>
    <property type="evidence" value="ECO:0007669"/>
    <property type="project" value="InterPro"/>
</dbReference>
<keyword evidence="5 8" id="KW-0812">Transmembrane</keyword>
<feature type="transmembrane region" description="Helical" evidence="8">
    <location>
        <begin position="371"/>
        <end position="390"/>
    </location>
</feature>
<name>A0A1I5D015_PSUAM</name>
<evidence type="ECO:0000256" key="4">
    <source>
        <dbReference type="ARBA" id="ARBA00022475"/>
    </source>
</evidence>
<feature type="domain" description="Major facilitator superfamily (MFS) profile" evidence="9">
    <location>
        <begin position="1"/>
        <end position="490"/>
    </location>
</feature>
<evidence type="ECO:0000256" key="6">
    <source>
        <dbReference type="ARBA" id="ARBA00022989"/>
    </source>
</evidence>
<dbReference type="InterPro" id="IPR000109">
    <property type="entry name" value="POT_fam"/>
</dbReference>
<dbReference type="PROSITE" id="PS50850">
    <property type="entry name" value="MFS"/>
    <property type="match status" value="1"/>
</dbReference>
<feature type="transmembrane region" description="Helical" evidence="8">
    <location>
        <begin position="186"/>
        <end position="205"/>
    </location>
</feature>
<gene>
    <name evidence="10" type="ORF">SAMN05216207_1024105</name>
</gene>
<feature type="transmembrane region" description="Helical" evidence="8">
    <location>
        <begin position="232"/>
        <end position="251"/>
    </location>
</feature>
<dbReference type="Pfam" id="PF00854">
    <property type="entry name" value="PTR2"/>
    <property type="match status" value="1"/>
</dbReference>
<evidence type="ECO:0000256" key="8">
    <source>
        <dbReference type="SAM" id="Phobius"/>
    </source>
</evidence>
<sequence>MVLRSAPSASPGPGGDRTFFGHPRALGGLFFTEAWERFSYYGMRALLLYYMYDQVANGGLGIPADTAKSLVAAYGSVTFMSAVLGGWLSDRFLGDRRATLYGGTLIMAGHVCLALPAGVTALFASMVLIAVGTGLLKPSVSSSVGDLYGRDDPRRDAGFSIYYMGISVGAVAAPLVVGTLGQSYDYHLGFGVAAVGMALGLVVYLRTGRHLSSASNGPKNPLVLREVPRRRLLIAAAAAAVVVVALGTAAGTGTLGVGGVVNLISVLAVALPVAYFTVMLRSPRTGPAERTRLRGYIPLFAAAVVFWVIQEQGATVIAQYAQQSTDLDAFGFAIPPTWFQSVGSFVLIVLTPLFAMLWLRLDRRPRPPSTAAKFSVALAVAGCSFLLLVFPGTAAGPSNPLWLVGSLALVTVGEMCLSPIGLAATTRLAPAAFATQTMGLWLTAGAAGQGIGAQLVKLYDPATTAVYFGAVGGAAVVLAAVLLAAAPLIRRRTDVPAAAPTPEGVS</sequence>
<dbReference type="InterPro" id="IPR050171">
    <property type="entry name" value="MFS_Transporters"/>
</dbReference>
<evidence type="ECO:0000256" key="7">
    <source>
        <dbReference type="ARBA" id="ARBA00023136"/>
    </source>
</evidence>
<dbReference type="CDD" id="cd17346">
    <property type="entry name" value="MFS_DtpA_like"/>
    <property type="match status" value="1"/>
</dbReference>
<evidence type="ECO:0000256" key="5">
    <source>
        <dbReference type="ARBA" id="ARBA00022692"/>
    </source>
</evidence>
<evidence type="ECO:0000313" key="10">
    <source>
        <dbReference type="EMBL" id="SFN92558.1"/>
    </source>
</evidence>
<evidence type="ECO:0000256" key="2">
    <source>
        <dbReference type="ARBA" id="ARBA00005982"/>
    </source>
</evidence>
<reference evidence="10 11" key="1">
    <citation type="submission" date="2016-10" db="EMBL/GenBank/DDBJ databases">
        <authorList>
            <person name="de Groot N.N."/>
        </authorList>
    </citation>
    <scope>NUCLEOTIDE SEQUENCE [LARGE SCALE GENOMIC DNA]</scope>
    <source>
        <strain evidence="10 11">CGMCC 4.1877</strain>
    </source>
</reference>
<dbReference type="NCBIfam" id="TIGR00924">
    <property type="entry name" value="yjdL_sub1_fam"/>
    <property type="match status" value="1"/>
</dbReference>
<dbReference type="EMBL" id="FOUY01000024">
    <property type="protein sequence ID" value="SFN92558.1"/>
    <property type="molecule type" value="Genomic_DNA"/>
</dbReference>
<keyword evidence="4" id="KW-1003">Cell membrane</keyword>
<keyword evidence="3" id="KW-0813">Transport</keyword>
<feature type="transmembrane region" description="Helical" evidence="8">
    <location>
        <begin position="465"/>
        <end position="486"/>
    </location>
</feature>
<evidence type="ECO:0000259" key="9">
    <source>
        <dbReference type="PROSITE" id="PS50850"/>
    </source>
</evidence>
<dbReference type="SUPFAM" id="SSF103473">
    <property type="entry name" value="MFS general substrate transporter"/>
    <property type="match status" value="1"/>
</dbReference>
<dbReference type="PANTHER" id="PTHR23517:SF15">
    <property type="entry name" value="PROTON-DEPENDENT OLIGOPEPTIDE FAMILY TRANSPORT PROTEIN"/>
    <property type="match status" value="1"/>
</dbReference>
<proteinExistence type="inferred from homology"/>
<accession>A0A1I5D015</accession>
<keyword evidence="6 8" id="KW-1133">Transmembrane helix</keyword>
<keyword evidence="7 8" id="KW-0472">Membrane</keyword>
<dbReference type="RefSeq" id="WP_245773701.1">
    <property type="nucleotide sequence ID" value="NZ_FOUY01000024.1"/>
</dbReference>
<feature type="transmembrane region" description="Helical" evidence="8">
    <location>
        <begin position="70"/>
        <end position="88"/>
    </location>
</feature>
<evidence type="ECO:0000313" key="11">
    <source>
        <dbReference type="Proteomes" id="UP000199614"/>
    </source>
</evidence>
<dbReference type="InterPro" id="IPR036259">
    <property type="entry name" value="MFS_trans_sf"/>
</dbReference>
<dbReference type="AlphaFoldDB" id="A0A1I5D015"/>
<evidence type="ECO:0000256" key="3">
    <source>
        <dbReference type="ARBA" id="ARBA00022448"/>
    </source>
</evidence>
<dbReference type="GO" id="GO:1904680">
    <property type="term" value="F:peptide transmembrane transporter activity"/>
    <property type="evidence" value="ECO:0007669"/>
    <property type="project" value="InterPro"/>
</dbReference>
<feature type="transmembrane region" description="Helical" evidence="8">
    <location>
        <begin position="299"/>
        <end position="318"/>
    </location>
</feature>